<comment type="subcellular location">
    <subcellularLocation>
        <location evidence="6">Cell membrane</location>
        <topology evidence="6">Multi-pass membrane protein</topology>
    </subcellularLocation>
    <subcellularLocation>
        <location evidence="1">Membrane</location>
    </subcellularLocation>
</comment>
<evidence type="ECO:0000256" key="3">
    <source>
        <dbReference type="ARBA" id="ARBA00022692"/>
    </source>
</evidence>
<evidence type="ECO:0000313" key="8">
    <source>
        <dbReference type="EMBL" id="TQE97159.1"/>
    </source>
</evidence>
<reference evidence="8 9" key="1">
    <citation type="submission" date="2019-06" db="EMBL/GenBank/DDBJ databases">
        <title>Genome sequence of Litorilinea aerophila BAA-2444.</title>
        <authorList>
            <person name="Maclea K.S."/>
            <person name="Maurais E.G."/>
            <person name="Iannazzi L.C."/>
        </authorList>
    </citation>
    <scope>NUCLEOTIDE SEQUENCE [LARGE SCALE GENOMIC DNA]</scope>
    <source>
        <strain evidence="8 9">ATCC BAA-2444</strain>
    </source>
</reference>
<name>A0A540VK55_9CHLR</name>
<organism evidence="8 9">
    <name type="scientific">Litorilinea aerophila</name>
    <dbReference type="NCBI Taxonomy" id="1204385"/>
    <lineage>
        <taxon>Bacteria</taxon>
        <taxon>Bacillati</taxon>
        <taxon>Chloroflexota</taxon>
        <taxon>Caldilineae</taxon>
        <taxon>Caldilineales</taxon>
        <taxon>Caldilineaceae</taxon>
        <taxon>Litorilinea</taxon>
    </lineage>
</organism>
<keyword evidence="5 6" id="KW-0472">Membrane</keyword>
<keyword evidence="4 6" id="KW-1133">Transmembrane helix</keyword>
<proteinExistence type="inferred from homology"/>
<feature type="transmembrane region" description="Helical" evidence="6">
    <location>
        <begin position="217"/>
        <end position="237"/>
    </location>
</feature>
<dbReference type="PANTHER" id="PTHR23427:SF2">
    <property type="entry name" value="SURFEIT LOCUS PROTEIN 1"/>
    <property type="match status" value="1"/>
</dbReference>
<comment type="similarity">
    <text evidence="2 6">Belongs to the SURF1 family.</text>
</comment>
<keyword evidence="9" id="KW-1185">Reference proteome</keyword>
<evidence type="ECO:0000256" key="2">
    <source>
        <dbReference type="ARBA" id="ARBA00007165"/>
    </source>
</evidence>
<keyword evidence="3 6" id="KW-0812">Transmembrane</keyword>
<evidence type="ECO:0000256" key="4">
    <source>
        <dbReference type="ARBA" id="ARBA00022989"/>
    </source>
</evidence>
<feature type="transmembrane region" description="Helical" evidence="6">
    <location>
        <begin position="12"/>
        <end position="30"/>
    </location>
</feature>
<protein>
    <recommendedName>
        <fullName evidence="6">SURF1-like protein</fullName>
    </recommendedName>
</protein>
<dbReference type="PANTHER" id="PTHR23427">
    <property type="entry name" value="SURFEIT LOCUS PROTEIN"/>
    <property type="match status" value="1"/>
</dbReference>
<gene>
    <name evidence="8" type="ORF">FKZ61_03810</name>
</gene>
<dbReference type="CDD" id="cd06662">
    <property type="entry name" value="SURF1"/>
    <property type="match status" value="1"/>
</dbReference>
<dbReference type="InterPro" id="IPR045214">
    <property type="entry name" value="Surf1/Surf4"/>
</dbReference>
<sequence length="288" mass="32727">MVVLKLFNRRWWWTTLLVIAGVAVLIRLGFWQLDRLEQRRAFNAMVAERWKQEPYDLAHNPLPADLQELEYRRVEVEGEFDYERQLVLVSQTRSDGAPGVILVTPLVFEDGRAVLVARGWIPSDLAAPENWPQFQEPPGQPVIGLIQESQMLPNGEAPPIPDSPQTEWFRINIDAIQPQMPYQLLPVFILQLPEEGRPYDALPYREEPLRLDEGSHLSYAIQWFTFAAILAFGYLQFIQHQERREQMLQAQAVAAEEATAVEGEAPSGTLPSGVDTQAGGLPRREGHA</sequence>
<dbReference type="OrthoDB" id="9807214at2"/>
<comment type="caution">
    <text evidence="8">The sequence shown here is derived from an EMBL/GenBank/DDBJ whole genome shotgun (WGS) entry which is preliminary data.</text>
</comment>
<evidence type="ECO:0000256" key="7">
    <source>
        <dbReference type="SAM" id="MobiDB-lite"/>
    </source>
</evidence>
<dbReference type="EMBL" id="VIGC01000004">
    <property type="protein sequence ID" value="TQE97159.1"/>
    <property type="molecule type" value="Genomic_DNA"/>
</dbReference>
<dbReference type="InterPro" id="IPR002994">
    <property type="entry name" value="Surf1/Shy1"/>
</dbReference>
<dbReference type="AlphaFoldDB" id="A0A540VK55"/>
<dbReference type="Proteomes" id="UP000317371">
    <property type="component" value="Unassembled WGS sequence"/>
</dbReference>
<evidence type="ECO:0000256" key="5">
    <source>
        <dbReference type="ARBA" id="ARBA00023136"/>
    </source>
</evidence>
<feature type="region of interest" description="Disordered" evidence="7">
    <location>
        <begin position="259"/>
        <end position="288"/>
    </location>
</feature>
<accession>A0A540VK55</accession>
<evidence type="ECO:0000313" key="9">
    <source>
        <dbReference type="Proteomes" id="UP000317371"/>
    </source>
</evidence>
<dbReference type="GO" id="GO:0005886">
    <property type="term" value="C:plasma membrane"/>
    <property type="evidence" value="ECO:0007669"/>
    <property type="project" value="UniProtKB-SubCell"/>
</dbReference>
<evidence type="ECO:0000256" key="1">
    <source>
        <dbReference type="ARBA" id="ARBA00004370"/>
    </source>
</evidence>
<keyword evidence="6" id="KW-1003">Cell membrane</keyword>
<dbReference type="PROSITE" id="PS50895">
    <property type="entry name" value="SURF1"/>
    <property type="match status" value="1"/>
</dbReference>
<dbReference type="Pfam" id="PF02104">
    <property type="entry name" value="SURF1"/>
    <property type="match status" value="1"/>
</dbReference>
<dbReference type="InParanoid" id="A0A540VK55"/>
<evidence type="ECO:0000256" key="6">
    <source>
        <dbReference type="RuleBase" id="RU363076"/>
    </source>
</evidence>